<feature type="transmembrane region" description="Helical" evidence="7">
    <location>
        <begin position="113"/>
        <end position="132"/>
    </location>
</feature>
<keyword evidence="4 7" id="KW-0812">Transmembrane</keyword>
<dbReference type="InterPro" id="IPR020846">
    <property type="entry name" value="MFS_dom"/>
</dbReference>
<keyword evidence="6 7" id="KW-0472">Membrane</keyword>
<dbReference type="InterPro" id="IPR005829">
    <property type="entry name" value="Sugar_transporter_CS"/>
</dbReference>
<comment type="similarity">
    <text evidence="2">Belongs to the major facilitator superfamily. Sugar transporter (TC 2.A.1.1) family.</text>
</comment>
<keyword evidence="5 7" id="KW-1133">Transmembrane helix</keyword>
<feature type="transmembrane region" description="Helical" evidence="7">
    <location>
        <begin position="330"/>
        <end position="352"/>
    </location>
</feature>
<feature type="transmembrane region" description="Helical" evidence="7">
    <location>
        <begin position="171"/>
        <end position="191"/>
    </location>
</feature>
<dbReference type="Gene3D" id="1.20.1250.20">
    <property type="entry name" value="MFS general substrate transporter like domains"/>
    <property type="match status" value="1"/>
</dbReference>
<comment type="caution">
    <text evidence="9">The sequence shown here is derived from an EMBL/GenBank/DDBJ whole genome shotgun (WGS) entry which is preliminary data.</text>
</comment>
<gene>
    <name evidence="9" type="ORF">CDV31_013139</name>
</gene>
<evidence type="ECO:0000256" key="7">
    <source>
        <dbReference type="SAM" id="Phobius"/>
    </source>
</evidence>
<evidence type="ECO:0000259" key="8">
    <source>
        <dbReference type="PROSITE" id="PS50850"/>
    </source>
</evidence>
<feature type="transmembrane region" description="Helical" evidence="7">
    <location>
        <begin position="359"/>
        <end position="381"/>
    </location>
</feature>
<evidence type="ECO:0000256" key="4">
    <source>
        <dbReference type="ARBA" id="ARBA00022692"/>
    </source>
</evidence>
<dbReference type="InterPro" id="IPR036259">
    <property type="entry name" value="MFS_trans_sf"/>
</dbReference>
<keyword evidence="3" id="KW-0813">Transport</keyword>
<feature type="transmembrane region" description="Helical" evidence="7">
    <location>
        <begin position="292"/>
        <end position="315"/>
    </location>
</feature>
<dbReference type="GO" id="GO:0016020">
    <property type="term" value="C:membrane"/>
    <property type="evidence" value="ECO:0007669"/>
    <property type="project" value="UniProtKB-SubCell"/>
</dbReference>
<feature type="transmembrane region" description="Helical" evidence="7">
    <location>
        <begin position="203"/>
        <end position="222"/>
    </location>
</feature>
<dbReference type="Pfam" id="PF00083">
    <property type="entry name" value="Sugar_tr"/>
    <property type="match status" value="1"/>
</dbReference>
<evidence type="ECO:0000313" key="9">
    <source>
        <dbReference type="EMBL" id="RSL97231.1"/>
    </source>
</evidence>
<feature type="transmembrane region" description="Helical" evidence="7">
    <location>
        <begin position="42"/>
        <end position="61"/>
    </location>
</feature>
<feature type="transmembrane region" description="Helical" evidence="7">
    <location>
        <begin position="393"/>
        <end position="417"/>
    </location>
</feature>
<feature type="transmembrane region" description="Helical" evidence="7">
    <location>
        <begin position="456"/>
        <end position="477"/>
    </location>
</feature>
<proteinExistence type="inferred from homology"/>
<dbReference type="FunFam" id="1.20.1250.20:FF:000134">
    <property type="entry name" value="MFS sugar transporter protein"/>
    <property type="match status" value="1"/>
</dbReference>
<dbReference type="GO" id="GO:0005351">
    <property type="term" value="F:carbohydrate:proton symporter activity"/>
    <property type="evidence" value="ECO:0007669"/>
    <property type="project" value="TreeGrafter"/>
</dbReference>
<evidence type="ECO:0000256" key="1">
    <source>
        <dbReference type="ARBA" id="ARBA00004141"/>
    </source>
</evidence>
<dbReference type="EMBL" id="NIZV01000259">
    <property type="protein sequence ID" value="RSL97231.1"/>
    <property type="molecule type" value="Genomic_DNA"/>
</dbReference>
<comment type="subcellular location">
    <subcellularLocation>
        <location evidence="1">Membrane</location>
        <topology evidence="1">Multi-pass membrane protein</topology>
    </subcellularLocation>
</comment>
<organism evidence="9 10">
    <name type="scientific">Fusarium ambrosium</name>
    <dbReference type="NCBI Taxonomy" id="131363"/>
    <lineage>
        <taxon>Eukaryota</taxon>
        <taxon>Fungi</taxon>
        <taxon>Dikarya</taxon>
        <taxon>Ascomycota</taxon>
        <taxon>Pezizomycotina</taxon>
        <taxon>Sordariomycetes</taxon>
        <taxon>Hypocreomycetidae</taxon>
        <taxon>Hypocreales</taxon>
        <taxon>Nectriaceae</taxon>
        <taxon>Fusarium</taxon>
        <taxon>Fusarium solani species complex</taxon>
    </lineage>
</organism>
<sequence>MGKHNSDDHYAKSSKANAVGDELAAVLPDDGPWYKQKHLVKLNFSILLLIMFSSSNGYDGSLMNGLLALPQWHSFMDSPTGAWLGFINAIYSLGSAIVYPPAAWVCNRYGRKLGVWIGYALLVLGTALQTAANGQVAFVLARLFLGAASAFFVSVPLLISENAYPSQRGVASSLYNCGWFVGSVVAAWTTFATRNMDHWSWRIPSLLQIATPLVALPGFLMISESPRWLVSVDRVEEARRILANIHSGGDMNSPLIAFEMTEIEETIRAEQEANASTSWADLCNTPGNRHRLFISVTLGIFAQWSGNGVVSYYLAMVLQTVGITSVRDQTLISACLQLWNLIWACAAAVLVDRLGRRKLFLASGTIMLMSYIIITGLSAGFASTGQTSTGITVIPFLFIYNFGYDIALTPLLVSYPIEIWPYSLRAKGLSVTLLTTLLAVFFNIFVNPIALEAIEWKYYLVFIAVLVSMLVTVWFTYPETRGRTLENMAWLFDGDSAAATITTAEDAIKMSNANHVEKMESADASKTG</sequence>
<protein>
    <recommendedName>
        <fullName evidence="8">Major facilitator superfamily (MFS) profile domain-containing protein</fullName>
    </recommendedName>
</protein>
<feature type="transmembrane region" description="Helical" evidence="7">
    <location>
        <begin position="429"/>
        <end position="450"/>
    </location>
</feature>
<feature type="domain" description="Major facilitator superfamily (MFS) profile" evidence="8">
    <location>
        <begin position="45"/>
        <end position="481"/>
    </location>
</feature>
<evidence type="ECO:0000256" key="3">
    <source>
        <dbReference type="ARBA" id="ARBA00022448"/>
    </source>
</evidence>
<accession>A0A428T5D1</accession>
<reference evidence="9 10" key="1">
    <citation type="submission" date="2017-06" db="EMBL/GenBank/DDBJ databases">
        <title>Cmopartive genomic analysis of Ambrosia Fusariam Clade fungi.</title>
        <authorList>
            <person name="Stajich J.E."/>
            <person name="Carrillo J."/>
            <person name="Kijimoto T."/>
            <person name="Eskalen A."/>
            <person name="O'Donnell K."/>
            <person name="Kasson M."/>
        </authorList>
    </citation>
    <scope>NUCLEOTIDE SEQUENCE [LARGE SCALE GENOMIC DNA]</scope>
    <source>
        <strain evidence="9 10">NRRL 20438</strain>
    </source>
</reference>
<dbReference type="Proteomes" id="UP000288429">
    <property type="component" value="Unassembled WGS sequence"/>
</dbReference>
<dbReference type="PROSITE" id="PS00216">
    <property type="entry name" value="SUGAR_TRANSPORT_1"/>
    <property type="match status" value="1"/>
</dbReference>
<dbReference type="InterPro" id="IPR005828">
    <property type="entry name" value="MFS_sugar_transport-like"/>
</dbReference>
<dbReference type="PROSITE" id="PS50850">
    <property type="entry name" value="MFS"/>
    <property type="match status" value="1"/>
</dbReference>
<evidence type="ECO:0000256" key="6">
    <source>
        <dbReference type="ARBA" id="ARBA00023136"/>
    </source>
</evidence>
<dbReference type="AlphaFoldDB" id="A0A428T5D1"/>
<evidence type="ECO:0000313" key="10">
    <source>
        <dbReference type="Proteomes" id="UP000288429"/>
    </source>
</evidence>
<feature type="transmembrane region" description="Helical" evidence="7">
    <location>
        <begin position="81"/>
        <end position="101"/>
    </location>
</feature>
<dbReference type="InterPro" id="IPR050360">
    <property type="entry name" value="MFS_Sugar_Transporters"/>
</dbReference>
<feature type="transmembrane region" description="Helical" evidence="7">
    <location>
        <begin position="138"/>
        <end position="159"/>
    </location>
</feature>
<evidence type="ECO:0000256" key="2">
    <source>
        <dbReference type="ARBA" id="ARBA00010992"/>
    </source>
</evidence>
<name>A0A428T5D1_9HYPO</name>
<dbReference type="SUPFAM" id="SSF103473">
    <property type="entry name" value="MFS general substrate transporter"/>
    <property type="match status" value="1"/>
</dbReference>
<dbReference type="PANTHER" id="PTHR48022:SF3">
    <property type="entry name" value="HEXOSE TRANSPORTER PROTEIN (AFU_ORTHOLOGUE AFUA_8G04480)-RELATED"/>
    <property type="match status" value="1"/>
</dbReference>
<dbReference type="PANTHER" id="PTHR48022">
    <property type="entry name" value="PLASTIDIC GLUCOSE TRANSPORTER 4"/>
    <property type="match status" value="1"/>
</dbReference>
<keyword evidence="10" id="KW-1185">Reference proteome</keyword>
<evidence type="ECO:0000256" key="5">
    <source>
        <dbReference type="ARBA" id="ARBA00022989"/>
    </source>
</evidence>